<keyword evidence="2" id="KW-1185">Reference proteome</keyword>
<proteinExistence type="predicted"/>
<evidence type="ECO:0000313" key="1">
    <source>
        <dbReference type="EMBL" id="KAI3750066.1"/>
    </source>
</evidence>
<dbReference type="Proteomes" id="UP001055811">
    <property type="component" value="Linkage Group LG04"/>
</dbReference>
<reference evidence="2" key="1">
    <citation type="journal article" date="2022" name="Mol. Ecol. Resour.">
        <title>The genomes of chicory, endive, great burdock and yacon provide insights into Asteraceae palaeo-polyploidization history and plant inulin production.</title>
        <authorList>
            <person name="Fan W."/>
            <person name="Wang S."/>
            <person name="Wang H."/>
            <person name="Wang A."/>
            <person name="Jiang F."/>
            <person name="Liu H."/>
            <person name="Zhao H."/>
            <person name="Xu D."/>
            <person name="Zhang Y."/>
        </authorList>
    </citation>
    <scope>NUCLEOTIDE SEQUENCE [LARGE SCALE GENOMIC DNA]</scope>
    <source>
        <strain evidence="2">cv. Punajuju</strain>
    </source>
</reference>
<protein>
    <submittedName>
        <fullName evidence="1">Uncharacterized protein</fullName>
    </submittedName>
</protein>
<sequence>MYCVPCTILQDKRQNLFPQPKTPSINSPDQPIWFNLVDCKESQPPTIALFFSLSVDCKVFDYFKNELMVKLSSSAKDCPPPFSSWDNKAVSLFLFFQAFHTQICFLSYFNLV</sequence>
<accession>A0ACB9DUD0</accession>
<comment type="caution">
    <text evidence="1">The sequence shown here is derived from an EMBL/GenBank/DDBJ whole genome shotgun (WGS) entry which is preliminary data.</text>
</comment>
<gene>
    <name evidence="1" type="ORF">L2E82_20690</name>
</gene>
<name>A0ACB9DUD0_CICIN</name>
<reference evidence="1 2" key="2">
    <citation type="journal article" date="2022" name="Mol. Ecol. Resour.">
        <title>The genomes of chicory, endive, great burdock and yacon provide insights into Asteraceae paleo-polyploidization history and plant inulin production.</title>
        <authorList>
            <person name="Fan W."/>
            <person name="Wang S."/>
            <person name="Wang H."/>
            <person name="Wang A."/>
            <person name="Jiang F."/>
            <person name="Liu H."/>
            <person name="Zhao H."/>
            <person name="Xu D."/>
            <person name="Zhang Y."/>
        </authorList>
    </citation>
    <scope>NUCLEOTIDE SEQUENCE [LARGE SCALE GENOMIC DNA]</scope>
    <source>
        <strain evidence="2">cv. Punajuju</strain>
        <tissue evidence="1">Leaves</tissue>
    </source>
</reference>
<evidence type="ECO:0000313" key="2">
    <source>
        <dbReference type="Proteomes" id="UP001055811"/>
    </source>
</evidence>
<dbReference type="EMBL" id="CM042012">
    <property type="protein sequence ID" value="KAI3750066.1"/>
    <property type="molecule type" value="Genomic_DNA"/>
</dbReference>
<organism evidence="1 2">
    <name type="scientific">Cichorium intybus</name>
    <name type="common">Chicory</name>
    <dbReference type="NCBI Taxonomy" id="13427"/>
    <lineage>
        <taxon>Eukaryota</taxon>
        <taxon>Viridiplantae</taxon>
        <taxon>Streptophyta</taxon>
        <taxon>Embryophyta</taxon>
        <taxon>Tracheophyta</taxon>
        <taxon>Spermatophyta</taxon>
        <taxon>Magnoliopsida</taxon>
        <taxon>eudicotyledons</taxon>
        <taxon>Gunneridae</taxon>
        <taxon>Pentapetalae</taxon>
        <taxon>asterids</taxon>
        <taxon>campanulids</taxon>
        <taxon>Asterales</taxon>
        <taxon>Asteraceae</taxon>
        <taxon>Cichorioideae</taxon>
        <taxon>Cichorieae</taxon>
        <taxon>Cichoriinae</taxon>
        <taxon>Cichorium</taxon>
    </lineage>
</organism>